<dbReference type="InterPro" id="IPR002469">
    <property type="entry name" value="Peptidase_S9B_N"/>
</dbReference>
<reference evidence="4 5" key="1">
    <citation type="submission" date="2024-04" db="EMBL/GenBank/DDBJ databases">
        <title>Complete genome sequence of Nguyenibacter vanlangesis HBCM-1154, a strain capable of nitrogen fixation, IAA production, and phosphorus solubilization isolated from sugarcane soil.</title>
        <authorList>
            <person name="MY HANH P."/>
        </authorList>
    </citation>
    <scope>NUCLEOTIDE SEQUENCE [LARGE SCALE GENOMIC DNA]</scope>
    <source>
        <strain evidence="4 5">HBCM 1154</strain>
    </source>
</reference>
<evidence type="ECO:0000259" key="3">
    <source>
        <dbReference type="Pfam" id="PF00930"/>
    </source>
</evidence>
<organism evidence="4 5">
    <name type="scientific">Nguyenibacter vanlangensis</name>
    <dbReference type="NCBI Taxonomy" id="1216886"/>
    <lineage>
        <taxon>Bacteria</taxon>
        <taxon>Pseudomonadati</taxon>
        <taxon>Pseudomonadota</taxon>
        <taxon>Alphaproteobacteria</taxon>
        <taxon>Acetobacterales</taxon>
        <taxon>Acetobacteraceae</taxon>
        <taxon>Nguyenibacter</taxon>
    </lineage>
</organism>
<evidence type="ECO:0000313" key="4">
    <source>
        <dbReference type="EMBL" id="XAE42435.1"/>
    </source>
</evidence>
<dbReference type="InterPro" id="IPR001375">
    <property type="entry name" value="Peptidase_S9_cat"/>
</dbReference>
<dbReference type="EMBL" id="CP152276">
    <property type="protein sequence ID" value="XAE42435.1"/>
    <property type="molecule type" value="Genomic_DNA"/>
</dbReference>
<protein>
    <submittedName>
        <fullName evidence="4">DPP IV N-terminal domain-containing protein</fullName>
    </submittedName>
</protein>
<feature type="domain" description="Peptidase S9 prolyl oligopeptidase catalytic" evidence="2">
    <location>
        <begin position="552"/>
        <end position="750"/>
    </location>
</feature>
<evidence type="ECO:0000256" key="1">
    <source>
        <dbReference type="SAM" id="SignalP"/>
    </source>
</evidence>
<keyword evidence="5" id="KW-1185">Reference proteome</keyword>
<feature type="domain" description="Dipeptidylpeptidase IV N-terminal" evidence="3">
    <location>
        <begin position="167"/>
        <end position="461"/>
    </location>
</feature>
<name>A0ABZ3D451_9PROT</name>
<accession>A0ABZ3D451</accession>
<dbReference type="SUPFAM" id="SSF53474">
    <property type="entry name" value="alpha/beta-Hydrolases"/>
    <property type="match status" value="1"/>
</dbReference>
<dbReference type="Pfam" id="PF00930">
    <property type="entry name" value="DPPIV_N"/>
    <property type="match status" value="1"/>
</dbReference>
<dbReference type="Proteomes" id="UP001449795">
    <property type="component" value="Chromosome"/>
</dbReference>
<dbReference type="SUPFAM" id="SSF82171">
    <property type="entry name" value="DPP6 N-terminal domain-like"/>
    <property type="match status" value="1"/>
</dbReference>
<dbReference type="InterPro" id="IPR029058">
    <property type="entry name" value="AB_hydrolase_fold"/>
</dbReference>
<dbReference type="Pfam" id="PF00326">
    <property type="entry name" value="Peptidase_S9"/>
    <property type="match status" value="1"/>
</dbReference>
<feature type="chain" id="PRO_5047118013" evidence="1">
    <location>
        <begin position="28"/>
        <end position="758"/>
    </location>
</feature>
<dbReference type="Gene3D" id="2.140.10.30">
    <property type="entry name" value="Dipeptidylpeptidase IV, N-terminal domain"/>
    <property type="match status" value="1"/>
</dbReference>
<dbReference type="PANTHER" id="PTHR11731:SF193">
    <property type="entry name" value="DIPEPTIDYL PEPTIDASE 9"/>
    <property type="match status" value="1"/>
</dbReference>
<dbReference type="PANTHER" id="PTHR11731">
    <property type="entry name" value="PROTEASE FAMILY S9B,C DIPEPTIDYL-PEPTIDASE IV-RELATED"/>
    <property type="match status" value="1"/>
</dbReference>
<evidence type="ECO:0000259" key="2">
    <source>
        <dbReference type="Pfam" id="PF00326"/>
    </source>
</evidence>
<proteinExistence type="predicted"/>
<dbReference type="RefSeq" id="WP_342628173.1">
    <property type="nucleotide sequence ID" value="NZ_CP152276.1"/>
</dbReference>
<sequence>MKNALQRGRARRLGRYLALGLPGLVLAAGAAAGAANAASGSGGQCYADLAATRNFTLGLPRHAQPTPDGKSVLFLRSGPRETSLHLWRYDLAGSRAVELARPADGPEKLSVEEKARRERARMSLTGITDFALSDDGTTALVSQGDRLMQVAVAGGQVTDLPGRGWIAPRLSPDGRQVAAVRDNDVYVIGLRTGRTAGRPVRLTRGGSETLTHGLAEFAAAEELSRPDGLWWAPDGQTLLYEEADISGVERHYIADPEHPATPPVEFRYPRAGTANARVRLGLVSRTGGPTRWVAWDSNAFPYLARVVWPKGRGALSLVVLNRAQTEERVLRVDPATGRVATLLTEHDPAWINITPSGEGRGHALPRWLPDGSGFLWAAERGGAWRLELRHADGTLDHAITPPDLPFVSLDDVDAAGGTVTVTANPDRTQNAVYRLGLRGGAPVRLTPEPGLHATSFAEGGHAVFTDAMMGADGSAATVVRDRDGHVLATLPGVAETPTLAPHIQYTRAGALDMDAMIIRPAAFVPGRRYPVVLSVYAGPGYKQVLQAPRQYLESQCLADHGYIVVSLDGRGTPGRDHDWERATKNDLIDLPLRDQADGLAALGKRYAELDLSRVGVYGWSFGGYFTAMATIRRPDVFKVGVAGAPPADFADYDTAYTERYLGTPQDDPQGYAASNVLTYAAQLSRPLLIMHGLTDDNVYFENTMKLTQAFIRAGRPYNLLLLPGTHMLTDPALRTHVDEARESFLAATLKIPTADTMR</sequence>
<gene>
    <name evidence="4" type="ORF">AAC691_19625</name>
</gene>
<dbReference type="Gene3D" id="3.40.50.1820">
    <property type="entry name" value="alpha/beta hydrolase"/>
    <property type="match status" value="1"/>
</dbReference>
<keyword evidence="1" id="KW-0732">Signal</keyword>
<feature type="signal peptide" evidence="1">
    <location>
        <begin position="1"/>
        <end position="27"/>
    </location>
</feature>
<dbReference type="InterPro" id="IPR050278">
    <property type="entry name" value="Serine_Prot_S9B/DPPIV"/>
</dbReference>
<evidence type="ECO:0000313" key="5">
    <source>
        <dbReference type="Proteomes" id="UP001449795"/>
    </source>
</evidence>